<evidence type="ECO:0000313" key="3">
    <source>
        <dbReference type="RefSeq" id="XP_010431719.1"/>
    </source>
</evidence>
<dbReference type="RefSeq" id="XP_010431719.1">
    <property type="nucleotide sequence ID" value="XM_010433417.1"/>
</dbReference>
<sequence length="410" mass="47778">MRTRDRSKKGKIENESSQVTSETTRYVEDSIPSDLVFEILRRLPVKSVARFLLVSKLWVKIIRSQDFIRLFPLPSSLQPRQLLAFKCLDNENERQIWKFFSSTSTTSMMETLSYLSLATCPIANMPKGIDNYVNEVPHYVNGLISLGCGREQIICNPSTGTSITLPKVKSRKKIIRSFFGYDPVDGQYKVLCMSEKLHDYWHAPSVEHQVFTLGGVNKSWRMIECNILHRAKTNGVCINGVVYYGAWMIDTSVRECVSKKKWCLARFDVRSEKFDQVVQILGVPFVRNFHHPSLISYKGKASTVSETKRQRFELWVLEDAEKHEWSKVCFFIHHPLIDSWGPNLRIRGYSIHTDEIVFVSHDHQEDFYILYYQQNKSFRCFTVKGYLSTDVGRFTDVFPFFNYEETVMFL</sequence>
<reference evidence="3" key="2">
    <citation type="submission" date="2025-08" db="UniProtKB">
        <authorList>
            <consortium name="RefSeq"/>
        </authorList>
    </citation>
    <scope>IDENTIFICATION</scope>
    <source>
        <tissue evidence="3">Leaf</tissue>
    </source>
</reference>
<dbReference type="GeneID" id="104716074"/>
<proteinExistence type="predicted"/>
<dbReference type="NCBIfam" id="TIGR01640">
    <property type="entry name" value="F_box_assoc_1"/>
    <property type="match status" value="1"/>
</dbReference>
<dbReference type="Pfam" id="PF00646">
    <property type="entry name" value="F-box"/>
    <property type="match status" value="1"/>
</dbReference>
<protein>
    <submittedName>
        <fullName evidence="3">F-box protein At1g31000</fullName>
    </submittedName>
</protein>
<evidence type="ECO:0000259" key="1">
    <source>
        <dbReference type="PROSITE" id="PS50181"/>
    </source>
</evidence>
<dbReference type="SMART" id="SM00256">
    <property type="entry name" value="FBOX"/>
    <property type="match status" value="1"/>
</dbReference>
<dbReference type="PANTHER" id="PTHR31111">
    <property type="entry name" value="BNAA05G37150D PROTEIN-RELATED"/>
    <property type="match status" value="1"/>
</dbReference>
<dbReference type="PANTHER" id="PTHR31111:SF138">
    <property type="entry name" value="F-BOX ASSOCIATED DOMAIN-CONTAINING PROTEIN"/>
    <property type="match status" value="1"/>
</dbReference>
<dbReference type="Proteomes" id="UP000694864">
    <property type="component" value="Chromosome 9"/>
</dbReference>
<dbReference type="InterPro" id="IPR001810">
    <property type="entry name" value="F-box_dom"/>
</dbReference>
<organism evidence="2 3">
    <name type="scientific">Camelina sativa</name>
    <name type="common">False flax</name>
    <name type="synonym">Myagrum sativum</name>
    <dbReference type="NCBI Taxonomy" id="90675"/>
    <lineage>
        <taxon>Eukaryota</taxon>
        <taxon>Viridiplantae</taxon>
        <taxon>Streptophyta</taxon>
        <taxon>Embryophyta</taxon>
        <taxon>Tracheophyta</taxon>
        <taxon>Spermatophyta</taxon>
        <taxon>Magnoliopsida</taxon>
        <taxon>eudicotyledons</taxon>
        <taxon>Gunneridae</taxon>
        <taxon>Pentapetalae</taxon>
        <taxon>rosids</taxon>
        <taxon>malvids</taxon>
        <taxon>Brassicales</taxon>
        <taxon>Brassicaceae</taxon>
        <taxon>Camelineae</taxon>
        <taxon>Camelina</taxon>
    </lineage>
</organism>
<dbReference type="Pfam" id="PF08268">
    <property type="entry name" value="FBA_3"/>
    <property type="match status" value="1"/>
</dbReference>
<dbReference type="InterPro" id="IPR017451">
    <property type="entry name" value="F-box-assoc_interact_dom"/>
</dbReference>
<name>A0ABM0TUL8_CAMSA</name>
<dbReference type="PROSITE" id="PS50181">
    <property type="entry name" value="FBOX"/>
    <property type="match status" value="1"/>
</dbReference>
<evidence type="ECO:0000313" key="2">
    <source>
        <dbReference type="Proteomes" id="UP000694864"/>
    </source>
</evidence>
<keyword evidence="2" id="KW-1185">Reference proteome</keyword>
<feature type="domain" description="F-box" evidence="1">
    <location>
        <begin position="25"/>
        <end position="70"/>
    </location>
</feature>
<dbReference type="SUPFAM" id="SSF81383">
    <property type="entry name" value="F-box domain"/>
    <property type="match status" value="1"/>
</dbReference>
<accession>A0ABM0TUL8</accession>
<gene>
    <name evidence="3" type="primary">LOC104716074</name>
</gene>
<dbReference type="InterPro" id="IPR036047">
    <property type="entry name" value="F-box-like_dom_sf"/>
</dbReference>
<dbReference type="InterPro" id="IPR013187">
    <property type="entry name" value="F-box-assoc_dom_typ3"/>
</dbReference>
<reference evidence="2" key="1">
    <citation type="journal article" date="2014" name="Nat. Commun.">
        <title>The emerging biofuel crop Camelina sativa retains a highly undifferentiated hexaploid genome structure.</title>
        <authorList>
            <person name="Kagale S."/>
            <person name="Koh C."/>
            <person name="Nixon J."/>
            <person name="Bollina V."/>
            <person name="Clarke W.E."/>
            <person name="Tuteja R."/>
            <person name="Spillane C."/>
            <person name="Robinson S.J."/>
            <person name="Links M.G."/>
            <person name="Clarke C."/>
            <person name="Higgins E.E."/>
            <person name="Huebert T."/>
            <person name="Sharpe A.G."/>
            <person name="Parkin I.A."/>
        </authorList>
    </citation>
    <scope>NUCLEOTIDE SEQUENCE [LARGE SCALE GENOMIC DNA]</scope>
    <source>
        <strain evidence="2">cv. DH55</strain>
    </source>
</reference>